<dbReference type="MEROPS" id="M50.009"/>
<dbReference type="GO" id="GO:0004222">
    <property type="term" value="F:metalloendopeptidase activity"/>
    <property type="evidence" value="ECO:0000318"/>
    <property type="project" value="GO_Central"/>
</dbReference>
<dbReference type="PRINTS" id="PR01000">
    <property type="entry name" value="SREBPS2PTASE"/>
</dbReference>
<dbReference type="PANTHER" id="PTHR13325:SF3">
    <property type="entry name" value="MEMBRANE-BOUND TRANSCRIPTION FACTOR SITE-2 PROTEASE"/>
    <property type="match status" value="1"/>
</dbReference>
<dbReference type="eggNOG" id="KOG2921">
    <property type="taxonomic scope" value="Eukaryota"/>
</dbReference>
<dbReference type="GO" id="GO:0005737">
    <property type="term" value="C:cytoplasm"/>
    <property type="evidence" value="ECO:0000318"/>
    <property type="project" value="GO_Central"/>
</dbReference>
<gene>
    <name evidence="8" type="ORF">RCOM_0096190</name>
</gene>
<dbReference type="EMBL" id="EQ974407">
    <property type="protein sequence ID" value="EEF29670.1"/>
    <property type="molecule type" value="Genomic_DNA"/>
</dbReference>
<feature type="transmembrane region" description="Helical" evidence="6">
    <location>
        <begin position="195"/>
        <end position="216"/>
    </location>
</feature>
<evidence type="ECO:0000313" key="8">
    <source>
        <dbReference type="EMBL" id="EEF29670.1"/>
    </source>
</evidence>
<dbReference type="AlphaFoldDB" id="B9T384"/>
<evidence type="ECO:0000256" key="1">
    <source>
        <dbReference type="ARBA" id="ARBA00004127"/>
    </source>
</evidence>
<dbReference type="InterPro" id="IPR001193">
    <property type="entry name" value="MBTPS2"/>
</dbReference>
<dbReference type="InParanoid" id="B9T384"/>
<comment type="subcellular location">
    <subcellularLocation>
        <location evidence="1">Endomembrane system</location>
        <topology evidence="1">Multi-pass membrane protein</topology>
    </subcellularLocation>
</comment>
<organism evidence="8 9">
    <name type="scientific">Ricinus communis</name>
    <name type="common">Castor bean</name>
    <dbReference type="NCBI Taxonomy" id="3988"/>
    <lineage>
        <taxon>Eukaryota</taxon>
        <taxon>Viridiplantae</taxon>
        <taxon>Streptophyta</taxon>
        <taxon>Embryophyta</taxon>
        <taxon>Tracheophyta</taxon>
        <taxon>Spermatophyta</taxon>
        <taxon>Magnoliopsida</taxon>
        <taxon>eudicotyledons</taxon>
        <taxon>Gunneridae</taxon>
        <taxon>Pentapetalae</taxon>
        <taxon>rosids</taxon>
        <taxon>fabids</taxon>
        <taxon>Malpighiales</taxon>
        <taxon>Euphorbiaceae</taxon>
        <taxon>Acalyphoideae</taxon>
        <taxon>Acalypheae</taxon>
        <taxon>Ricinus</taxon>
    </lineage>
</organism>
<dbReference type="GO" id="GO:0016020">
    <property type="term" value="C:membrane"/>
    <property type="evidence" value="ECO:0007669"/>
    <property type="project" value="InterPro"/>
</dbReference>
<keyword evidence="8" id="KW-0645">Protease</keyword>
<accession>B9T384</accession>
<name>B9T384_RICCO</name>
<evidence type="ECO:0000259" key="7">
    <source>
        <dbReference type="Pfam" id="PF02163"/>
    </source>
</evidence>
<protein>
    <recommendedName>
        <fullName evidence="5">Endopeptidase S2P</fullName>
    </recommendedName>
</protein>
<dbReference type="Proteomes" id="UP000008311">
    <property type="component" value="Unassembled WGS sequence"/>
</dbReference>
<evidence type="ECO:0000256" key="3">
    <source>
        <dbReference type="ARBA" id="ARBA00022989"/>
    </source>
</evidence>
<dbReference type="GO" id="GO:1905897">
    <property type="term" value="P:regulation of response to endoplasmic reticulum stress"/>
    <property type="evidence" value="ECO:0000318"/>
    <property type="project" value="GO_Central"/>
</dbReference>
<dbReference type="GO" id="GO:0031293">
    <property type="term" value="P:membrane protein intracellular domain proteolysis"/>
    <property type="evidence" value="ECO:0000318"/>
    <property type="project" value="GO_Central"/>
</dbReference>
<evidence type="ECO:0000256" key="5">
    <source>
        <dbReference type="ARBA" id="ARBA00032658"/>
    </source>
</evidence>
<dbReference type="Pfam" id="PF02163">
    <property type="entry name" value="Peptidase_M50"/>
    <property type="match status" value="1"/>
</dbReference>
<evidence type="ECO:0000256" key="6">
    <source>
        <dbReference type="SAM" id="Phobius"/>
    </source>
</evidence>
<keyword evidence="3 6" id="KW-1133">Transmembrane helix</keyword>
<dbReference type="GO" id="GO:0012505">
    <property type="term" value="C:endomembrane system"/>
    <property type="evidence" value="ECO:0007669"/>
    <property type="project" value="UniProtKB-SubCell"/>
</dbReference>
<keyword evidence="2 6" id="KW-0812">Transmembrane</keyword>
<reference evidence="9" key="1">
    <citation type="journal article" date="2010" name="Nat. Biotechnol.">
        <title>Draft genome sequence of the oilseed species Ricinus communis.</title>
        <authorList>
            <person name="Chan A.P."/>
            <person name="Crabtree J."/>
            <person name="Zhao Q."/>
            <person name="Lorenzi H."/>
            <person name="Orvis J."/>
            <person name="Puiu D."/>
            <person name="Melake-Berhan A."/>
            <person name="Jones K.M."/>
            <person name="Redman J."/>
            <person name="Chen G."/>
            <person name="Cahoon E.B."/>
            <person name="Gedil M."/>
            <person name="Stanke M."/>
            <person name="Haas B.J."/>
            <person name="Wortman J.R."/>
            <person name="Fraser-Liggett C.M."/>
            <person name="Ravel J."/>
            <person name="Rabinowicz P.D."/>
        </authorList>
    </citation>
    <scope>NUCLEOTIDE SEQUENCE [LARGE SCALE GENOMIC DNA]</scope>
    <source>
        <strain evidence="9">cv. Hale</strain>
    </source>
</reference>
<sequence length="537" mass="59982">MEEERRFRRFGRAQRHRLLPLQTSETGIPRLSNTISCWFCDYKITAFNSQLFRIGRRHARFFKLWFSIGVGFALTSLFLVTMILVWDSGTAFHIFGGGNRELSNVVHSLLFGFSPTIYAFRLSVTDAALLLLSTLISVSAHEFGHAISAASEGIQTEYIAVFIAVLFPGALAAFNHELLQILPHFAALRIYCAGIWHNAVCCAVCGLLLFLLPFILSPFYMHGESLMVLNVPSASPLSGYLSPGDIIVSLDGRRIHNEQEWMEMTALIHQQALPSSNHSENSRGSSIVHSRNGYCVPTSMIEESKKIHLADDQSACPDNLTEFVAIQCFGSSHLHDATFENGHLSRKDGMHCLDARDAVKLKRCDRGWATEITNGSSCLCSQDELCLSPVHFPGLIWAEITYSRPYSPECLLLGKNSVPDSETDFTEDNCGGTFVFVGEVISMAHSLQLTAYQPRWAFTFSAYIPKVLEKSLTCTFQVSLTVALLNSLPMWKFSNKWGWENWFKASYFVCHLSTSLGSLAPKLFYPVPVTSPVWSLK</sequence>
<proteinExistence type="predicted"/>
<evidence type="ECO:0000256" key="4">
    <source>
        <dbReference type="ARBA" id="ARBA00023136"/>
    </source>
</evidence>
<feature type="transmembrane region" description="Helical" evidence="6">
    <location>
        <begin position="64"/>
        <end position="86"/>
    </location>
</feature>
<dbReference type="InterPro" id="IPR008915">
    <property type="entry name" value="Peptidase_M50"/>
</dbReference>
<dbReference type="STRING" id="3988.B9T384"/>
<feature type="transmembrane region" description="Helical" evidence="6">
    <location>
        <begin position="158"/>
        <end position="175"/>
    </location>
</feature>
<dbReference type="PANTHER" id="PTHR13325">
    <property type="entry name" value="PROTEASE M50 MEMBRANE-BOUND TRANSCRIPTION FACTOR SITE 2 PROTEASE"/>
    <property type="match status" value="1"/>
</dbReference>
<evidence type="ECO:0000313" key="9">
    <source>
        <dbReference type="Proteomes" id="UP000008311"/>
    </source>
</evidence>
<keyword evidence="9" id="KW-1185">Reference proteome</keyword>
<evidence type="ECO:0000256" key="2">
    <source>
        <dbReference type="ARBA" id="ARBA00022692"/>
    </source>
</evidence>
<keyword evidence="4 6" id="KW-0472">Membrane</keyword>
<keyword evidence="8" id="KW-0378">Hydrolase</keyword>
<feature type="domain" description="Peptidase M50" evidence="7">
    <location>
        <begin position="131"/>
        <end position="491"/>
    </location>
</feature>
<dbReference type="FunCoup" id="B9T384">
    <property type="interactions" value="1976"/>
</dbReference>